<sequence>MENIIFEDVDFSAVEDEELTDVVGGSGGFVTPLGKP</sequence>
<dbReference type="AlphaFoldDB" id="A0A561SG31"/>
<name>A0A561SG31_9ACTN</name>
<evidence type="ECO:0000313" key="1">
    <source>
        <dbReference type="EMBL" id="TWF73822.1"/>
    </source>
</evidence>
<dbReference type="Proteomes" id="UP000317940">
    <property type="component" value="Unassembled WGS sequence"/>
</dbReference>
<protein>
    <submittedName>
        <fullName evidence="1">Uncharacterized protein</fullName>
    </submittedName>
</protein>
<dbReference type="EMBL" id="VIWT01000005">
    <property type="protein sequence ID" value="TWF73822.1"/>
    <property type="molecule type" value="Genomic_DNA"/>
</dbReference>
<organism evidence="1 2">
    <name type="scientific">Kitasatospora viridis</name>
    <dbReference type="NCBI Taxonomy" id="281105"/>
    <lineage>
        <taxon>Bacteria</taxon>
        <taxon>Bacillati</taxon>
        <taxon>Actinomycetota</taxon>
        <taxon>Actinomycetes</taxon>
        <taxon>Kitasatosporales</taxon>
        <taxon>Streptomycetaceae</taxon>
        <taxon>Kitasatospora</taxon>
    </lineage>
</organism>
<keyword evidence="2" id="KW-1185">Reference proteome</keyword>
<evidence type="ECO:0000313" key="2">
    <source>
        <dbReference type="Proteomes" id="UP000317940"/>
    </source>
</evidence>
<reference evidence="1 2" key="1">
    <citation type="submission" date="2019-06" db="EMBL/GenBank/DDBJ databases">
        <title>Sequencing the genomes of 1000 actinobacteria strains.</title>
        <authorList>
            <person name="Klenk H.-P."/>
        </authorList>
    </citation>
    <scope>NUCLEOTIDE SEQUENCE [LARGE SCALE GENOMIC DNA]</scope>
    <source>
        <strain evidence="1 2">DSM 44826</strain>
    </source>
</reference>
<comment type="caution">
    <text evidence="1">The sequence shown here is derived from an EMBL/GenBank/DDBJ whole genome shotgun (WGS) entry which is preliminary data.</text>
</comment>
<proteinExistence type="predicted"/>
<accession>A0A561SG31</accession>
<gene>
    <name evidence="1" type="ORF">FHX73_15449</name>
</gene>